<dbReference type="PANTHER" id="PTHR12677">
    <property type="entry name" value="GOLGI APPARATUS MEMBRANE PROTEIN TVP38-RELATED"/>
    <property type="match status" value="1"/>
</dbReference>
<dbReference type="InterPro" id="IPR032816">
    <property type="entry name" value="VTT_dom"/>
</dbReference>
<reference evidence="8 9" key="1">
    <citation type="submission" date="2021-03" db="EMBL/GenBank/DDBJ databases">
        <title>Genomic Encyclopedia of Type Strains, Phase IV (KMG-IV): sequencing the most valuable type-strain genomes for metagenomic binning, comparative biology and taxonomic classification.</title>
        <authorList>
            <person name="Goeker M."/>
        </authorList>
    </citation>
    <scope>NUCLEOTIDE SEQUENCE [LARGE SCALE GENOMIC DNA]</scope>
    <source>
        <strain evidence="8 9">DSM 24004</strain>
    </source>
</reference>
<evidence type="ECO:0000259" key="7">
    <source>
        <dbReference type="Pfam" id="PF09335"/>
    </source>
</evidence>
<dbReference type="EMBL" id="JAGGKS010000005">
    <property type="protein sequence ID" value="MBP1926108.1"/>
    <property type="molecule type" value="Genomic_DNA"/>
</dbReference>
<keyword evidence="9" id="KW-1185">Reference proteome</keyword>
<comment type="subcellular location">
    <subcellularLocation>
        <location evidence="1 6">Cell membrane</location>
        <topology evidence="1 6">Multi-pass membrane protein</topology>
    </subcellularLocation>
</comment>
<evidence type="ECO:0000256" key="5">
    <source>
        <dbReference type="ARBA" id="ARBA00023136"/>
    </source>
</evidence>
<dbReference type="PANTHER" id="PTHR12677:SF55">
    <property type="entry name" value="UNDECAPRENYL PHOSPHATE TRANSPORTER SAOUHSC_00901-RELATED"/>
    <property type="match status" value="1"/>
</dbReference>
<feature type="transmembrane region" description="Helical" evidence="6">
    <location>
        <begin position="161"/>
        <end position="179"/>
    </location>
</feature>
<feature type="transmembrane region" description="Helical" evidence="6">
    <location>
        <begin position="98"/>
        <end position="117"/>
    </location>
</feature>
<comment type="caution">
    <text evidence="8">The sequence shown here is derived from an EMBL/GenBank/DDBJ whole genome shotgun (WGS) entry which is preliminary data.</text>
</comment>
<evidence type="ECO:0000313" key="8">
    <source>
        <dbReference type="EMBL" id="MBP1926108.1"/>
    </source>
</evidence>
<evidence type="ECO:0000256" key="3">
    <source>
        <dbReference type="ARBA" id="ARBA00022692"/>
    </source>
</evidence>
<dbReference type="InterPro" id="IPR036259">
    <property type="entry name" value="MFS_trans_sf"/>
</dbReference>
<keyword evidence="2 6" id="KW-1003">Cell membrane</keyword>
<evidence type="ECO:0000256" key="1">
    <source>
        <dbReference type="ARBA" id="ARBA00004651"/>
    </source>
</evidence>
<comment type="similarity">
    <text evidence="6">Belongs to the TVP38/TMEM64 family.</text>
</comment>
<gene>
    <name evidence="8" type="ORF">J2Z76_001972</name>
</gene>
<dbReference type="SUPFAM" id="SSF103473">
    <property type="entry name" value="MFS general substrate transporter"/>
    <property type="match status" value="1"/>
</dbReference>
<feature type="domain" description="VTT" evidence="7">
    <location>
        <begin position="33"/>
        <end position="148"/>
    </location>
</feature>
<evidence type="ECO:0000256" key="4">
    <source>
        <dbReference type="ARBA" id="ARBA00022989"/>
    </source>
</evidence>
<feature type="transmembrane region" description="Helical" evidence="6">
    <location>
        <begin position="20"/>
        <end position="40"/>
    </location>
</feature>
<keyword evidence="4 6" id="KW-1133">Transmembrane helix</keyword>
<evidence type="ECO:0000313" key="9">
    <source>
        <dbReference type="Proteomes" id="UP001519342"/>
    </source>
</evidence>
<name>A0ABS4GEH7_9FIRM</name>
<evidence type="ECO:0000256" key="6">
    <source>
        <dbReference type="RuleBase" id="RU366058"/>
    </source>
</evidence>
<protein>
    <recommendedName>
        <fullName evidence="6">TVP38/TMEM64 family membrane protein</fullName>
    </recommendedName>
</protein>
<feature type="transmembrane region" description="Helical" evidence="6">
    <location>
        <begin position="129"/>
        <end position="149"/>
    </location>
</feature>
<evidence type="ECO:0000256" key="2">
    <source>
        <dbReference type="ARBA" id="ARBA00022475"/>
    </source>
</evidence>
<keyword evidence="5 6" id="KW-0472">Membrane</keyword>
<accession>A0ABS4GEH7</accession>
<dbReference type="Pfam" id="PF09335">
    <property type="entry name" value="VTT_dom"/>
    <property type="match status" value="1"/>
</dbReference>
<sequence length="188" mass="21526">MEYTDFLLKFVEQGGPLVGIFLPILEAFIPILPLVGFVIINVGVFGFFWGYIYSWIGSCIGSFLLFLIIKKVEGKRLESKIKESKYKGTLDKIRRKNFSVLFILYCFPFTPSFLISGTSALSNMNTKKFLTALIPAKLIMMISLSFIGVNVKSFLKNPMKSIIFVVIIILFNLLCKKIVDRYEKKHRK</sequence>
<keyword evidence="3 6" id="KW-0812">Transmembrane</keyword>
<dbReference type="RefSeq" id="WP_209511840.1">
    <property type="nucleotide sequence ID" value="NZ_JAGGKS010000005.1"/>
</dbReference>
<dbReference type="InterPro" id="IPR015414">
    <property type="entry name" value="TMEM64"/>
</dbReference>
<feature type="transmembrane region" description="Helical" evidence="6">
    <location>
        <begin position="47"/>
        <end position="69"/>
    </location>
</feature>
<proteinExistence type="inferred from homology"/>
<dbReference type="Proteomes" id="UP001519342">
    <property type="component" value="Unassembled WGS sequence"/>
</dbReference>
<organism evidence="8 9">
    <name type="scientific">Sedimentibacter acidaminivorans</name>
    <dbReference type="NCBI Taxonomy" id="913099"/>
    <lineage>
        <taxon>Bacteria</taxon>
        <taxon>Bacillati</taxon>
        <taxon>Bacillota</taxon>
        <taxon>Tissierellia</taxon>
        <taxon>Sedimentibacter</taxon>
    </lineage>
</organism>